<dbReference type="NCBIfam" id="TIGR00165">
    <property type="entry name" value="S18"/>
    <property type="match status" value="1"/>
</dbReference>
<evidence type="ECO:0000313" key="10">
    <source>
        <dbReference type="Proteomes" id="UP000824165"/>
    </source>
</evidence>
<dbReference type="AlphaFoldDB" id="A0A9D1KQK3"/>
<dbReference type="InterPro" id="IPR001648">
    <property type="entry name" value="Ribosomal_bS18"/>
</dbReference>
<dbReference type="InterPro" id="IPR036870">
    <property type="entry name" value="Ribosomal_bS18_sf"/>
</dbReference>
<dbReference type="EMBL" id="DVLU01000095">
    <property type="protein sequence ID" value="HIT85979.1"/>
    <property type="molecule type" value="Genomic_DNA"/>
</dbReference>
<evidence type="ECO:0000256" key="4">
    <source>
        <dbReference type="ARBA" id="ARBA00022980"/>
    </source>
</evidence>
<dbReference type="InterPro" id="IPR018275">
    <property type="entry name" value="Ribosomal_bS18_CS"/>
</dbReference>
<dbReference type="PROSITE" id="PS00057">
    <property type="entry name" value="RIBOSOMAL_S18"/>
    <property type="match status" value="1"/>
</dbReference>
<evidence type="ECO:0000256" key="6">
    <source>
        <dbReference type="ARBA" id="ARBA00035141"/>
    </source>
</evidence>
<dbReference type="PANTHER" id="PTHR13479:SF40">
    <property type="entry name" value="SMALL RIBOSOMAL SUBUNIT PROTEIN BS18M"/>
    <property type="match status" value="1"/>
</dbReference>
<keyword evidence="4 7" id="KW-0689">Ribosomal protein</keyword>
<protein>
    <recommendedName>
        <fullName evidence="6 7">Small ribosomal subunit protein bS18</fullName>
    </recommendedName>
</protein>
<dbReference type="Proteomes" id="UP000824165">
    <property type="component" value="Unassembled WGS sequence"/>
</dbReference>
<reference evidence="9" key="1">
    <citation type="submission" date="2020-10" db="EMBL/GenBank/DDBJ databases">
        <authorList>
            <person name="Gilroy R."/>
        </authorList>
    </citation>
    <scope>NUCLEOTIDE SEQUENCE</scope>
    <source>
        <strain evidence="9">CHK181-108</strain>
    </source>
</reference>
<dbReference type="Gene3D" id="4.10.640.10">
    <property type="entry name" value="Ribosomal protein S18"/>
    <property type="match status" value="1"/>
</dbReference>
<dbReference type="HAMAP" id="MF_00270">
    <property type="entry name" value="Ribosomal_bS18"/>
    <property type="match status" value="1"/>
</dbReference>
<dbReference type="GO" id="GO:0006412">
    <property type="term" value="P:translation"/>
    <property type="evidence" value="ECO:0007669"/>
    <property type="project" value="UniProtKB-UniRule"/>
</dbReference>
<keyword evidence="2 7" id="KW-0699">rRNA-binding</keyword>
<dbReference type="PRINTS" id="PR00974">
    <property type="entry name" value="RIBOSOMALS18"/>
</dbReference>
<comment type="similarity">
    <text evidence="1 7 8">Belongs to the bacterial ribosomal protein bS18 family.</text>
</comment>
<organism evidence="9 10">
    <name type="scientific">Candidatus Ornithomonoglobus intestinigallinarum</name>
    <dbReference type="NCBI Taxonomy" id="2840894"/>
    <lineage>
        <taxon>Bacteria</taxon>
        <taxon>Bacillati</taxon>
        <taxon>Bacillota</taxon>
        <taxon>Clostridia</taxon>
        <taxon>Candidatus Ornithomonoglobus</taxon>
    </lineage>
</organism>
<dbReference type="GO" id="GO:0022627">
    <property type="term" value="C:cytosolic small ribosomal subunit"/>
    <property type="evidence" value="ECO:0007669"/>
    <property type="project" value="TreeGrafter"/>
</dbReference>
<comment type="caution">
    <text evidence="9">The sequence shown here is derived from an EMBL/GenBank/DDBJ whole genome shotgun (WGS) entry which is preliminary data.</text>
</comment>
<reference evidence="9" key="2">
    <citation type="journal article" date="2021" name="PeerJ">
        <title>Extensive microbial diversity within the chicken gut microbiome revealed by metagenomics and culture.</title>
        <authorList>
            <person name="Gilroy R."/>
            <person name="Ravi A."/>
            <person name="Getino M."/>
            <person name="Pursley I."/>
            <person name="Horton D.L."/>
            <person name="Alikhan N.F."/>
            <person name="Baker D."/>
            <person name="Gharbi K."/>
            <person name="Hall N."/>
            <person name="Watson M."/>
            <person name="Adriaenssens E.M."/>
            <person name="Foster-Nyarko E."/>
            <person name="Jarju S."/>
            <person name="Secka A."/>
            <person name="Antonio M."/>
            <person name="Oren A."/>
            <person name="Chaudhuri R.R."/>
            <person name="La Ragione R."/>
            <person name="Hildebrand F."/>
            <person name="Pallen M.J."/>
        </authorList>
    </citation>
    <scope>NUCLEOTIDE SEQUENCE</scope>
    <source>
        <strain evidence="9">CHK181-108</strain>
    </source>
</reference>
<comment type="function">
    <text evidence="7">Binds as a heterodimer with protein bS6 to the central domain of the 16S rRNA, where it helps stabilize the platform of the 30S subunit.</text>
</comment>
<evidence type="ECO:0000256" key="1">
    <source>
        <dbReference type="ARBA" id="ARBA00005589"/>
    </source>
</evidence>
<evidence type="ECO:0000256" key="3">
    <source>
        <dbReference type="ARBA" id="ARBA00022884"/>
    </source>
</evidence>
<sequence>MAERSERMQRARRPKKKVCLFCVDKIDHIDYKDTAKLRRYVSERGKIIPRRINGNCAKHQRQLTTAIKRARQVALLPFIAE</sequence>
<dbReference type="PANTHER" id="PTHR13479">
    <property type="entry name" value="30S RIBOSOMAL PROTEIN S18"/>
    <property type="match status" value="1"/>
</dbReference>
<accession>A0A9D1KQK3</accession>
<keyword evidence="3 7" id="KW-0694">RNA-binding</keyword>
<dbReference type="GO" id="GO:0070181">
    <property type="term" value="F:small ribosomal subunit rRNA binding"/>
    <property type="evidence" value="ECO:0007669"/>
    <property type="project" value="TreeGrafter"/>
</dbReference>
<dbReference type="GO" id="GO:0003735">
    <property type="term" value="F:structural constituent of ribosome"/>
    <property type="evidence" value="ECO:0007669"/>
    <property type="project" value="InterPro"/>
</dbReference>
<evidence type="ECO:0000256" key="7">
    <source>
        <dbReference type="HAMAP-Rule" id="MF_00270"/>
    </source>
</evidence>
<dbReference type="FunFam" id="4.10.640.10:FF:000004">
    <property type="entry name" value="30S ribosomal protein S18"/>
    <property type="match status" value="1"/>
</dbReference>
<dbReference type="Pfam" id="PF01084">
    <property type="entry name" value="Ribosomal_S18"/>
    <property type="match status" value="1"/>
</dbReference>
<dbReference type="SUPFAM" id="SSF46911">
    <property type="entry name" value="Ribosomal protein S18"/>
    <property type="match status" value="1"/>
</dbReference>
<keyword evidence="5 7" id="KW-0687">Ribonucleoprotein</keyword>
<evidence type="ECO:0000256" key="2">
    <source>
        <dbReference type="ARBA" id="ARBA00022730"/>
    </source>
</evidence>
<evidence type="ECO:0000313" key="9">
    <source>
        <dbReference type="EMBL" id="HIT85979.1"/>
    </source>
</evidence>
<evidence type="ECO:0000256" key="5">
    <source>
        <dbReference type="ARBA" id="ARBA00023274"/>
    </source>
</evidence>
<comment type="subunit">
    <text evidence="7">Part of the 30S ribosomal subunit. Forms a tight heterodimer with protein bS6.</text>
</comment>
<evidence type="ECO:0000256" key="8">
    <source>
        <dbReference type="RuleBase" id="RU003910"/>
    </source>
</evidence>
<proteinExistence type="inferred from homology"/>
<gene>
    <name evidence="7" type="primary">rpsR</name>
    <name evidence="9" type="ORF">IAA60_08790</name>
</gene>
<name>A0A9D1KQK3_9FIRM</name>